<dbReference type="InterPro" id="IPR009233">
    <property type="entry name" value="Competence_ComX_Bacillus"/>
</dbReference>
<comment type="subcellular location">
    <subcellularLocation>
        <location evidence="1">Secreted</location>
    </subcellularLocation>
</comment>
<evidence type="ECO:0000256" key="7">
    <source>
        <dbReference type="ARBA" id="ARBA00029483"/>
    </source>
</evidence>
<keyword evidence="2" id="KW-0964">Secreted</keyword>
<evidence type="ECO:0000256" key="8">
    <source>
        <dbReference type="ARBA" id="ARBA00029545"/>
    </source>
</evidence>
<evidence type="ECO:0000313" key="11">
    <source>
        <dbReference type="Proteomes" id="UP001066278"/>
    </source>
</evidence>
<keyword evidence="5" id="KW-0449">Lipoprotein</keyword>
<name>A0A9Q4EPC3_9BACI</name>
<comment type="caution">
    <text evidence="10">The sequence shown here is derived from an EMBL/GenBank/DDBJ whole genome shotgun (WGS) entry which is preliminary data.</text>
</comment>
<dbReference type="Proteomes" id="UP001066278">
    <property type="component" value="Unassembled WGS sequence"/>
</dbReference>
<dbReference type="GO" id="GO:0005576">
    <property type="term" value="C:extracellular region"/>
    <property type="evidence" value="ECO:0007669"/>
    <property type="project" value="UniProtKB-SubCell"/>
</dbReference>
<dbReference type="RefSeq" id="WP_268286027.1">
    <property type="nucleotide sequence ID" value="NZ_JAHVCP010000003.1"/>
</dbReference>
<keyword evidence="6" id="KW-0636">Prenylation</keyword>
<keyword evidence="3" id="KW-0588">Pheromone</keyword>
<evidence type="ECO:0000256" key="5">
    <source>
        <dbReference type="ARBA" id="ARBA00023288"/>
    </source>
</evidence>
<comment type="subunit">
    <text evidence="7">Interacts directly with the sensor histidine kinase ComP and stimulates its activity.</text>
</comment>
<dbReference type="EMBL" id="JALAXJ010000001">
    <property type="protein sequence ID" value="MCY9228121.1"/>
    <property type="molecule type" value="Genomic_DNA"/>
</dbReference>
<gene>
    <name evidence="10" type="primary">comX</name>
    <name evidence="10" type="ORF">MOE99_01750</name>
</gene>
<protein>
    <recommendedName>
        <fullName evidence="8">ComX pheromone</fullName>
    </recommendedName>
    <alternativeName>
        <fullName evidence="9">Competence pheromone</fullName>
    </alternativeName>
</protein>
<evidence type="ECO:0000256" key="4">
    <source>
        <dbReference type="ARBA" id="ARBA00023287"/>
    </source>
</evidence>
<sequence>MQELISYLLKYPEVIKKLKSNEASLIGFSPDETQLIIEGFEGTEEVKRGNAGKWGPE</sequence>
<evidence type="ECO:0000256" key="1">
    <source>
        <dbReference type="ARBA" id="ARBA00004613"/>
    </source>
</evidence>
<accession>A0A9Q4EPC3</accession>
<evidence type="ECO:0000313" key="10">
    <source>
        <dbReference type="EMBL" id="MCY9228121.1"/>
    </source>
</evidence>
<dbReference type="GO" id="GO:0030420">
    <property type="term" value="P:establishment of competence for transformation"/>
    <property type="evidence" value="ECO:0007669"/>
    <property type="project" value="UniProtKB-KW"/>
</dbReference>
<proteinExistence type="predicted"/>
<dbReference type="GO" id="GO:0005186">
    <property type="term" value="F:pheromone activity"/>
    <property type="evidence" value="ECO:0007669"/>
    <property type="project" value="UniProtKB-KW"/>
</dbReference>
<keyword evidence="4" id="KW-0178">Competence</keyword>
<evidence type="ECO:0000256" key="3">
    <source>
        <dbReference type="ARBA" id="ARBA00023044"/>
    </source>
</evidence>
<dbReference type="Pfam" id="PF05952">
    <property type="entry name" value="ComX"/>
    <property type="match status" value="1"/>
</dbReference>
<dbReference type="AlphaFoldDB" id="A0A9Q4EPC3"/>
<evidence type="ECO:0000256" key="2">
    <source>
        <dbReference type="ARBA" id="ARBA00022525"/>
    </source>
</evidence>
<reference evidence="10" key="1">
    <citation type="submission" date="2022-02" db="EMBL/GenBank/DDBJ databases">
        <title>Crop Bioprotection Bacillus Genome Sequencing.</title>
        <authorList>
            <person name="Dunlap C."/>
        </authorList>
    </citation>
    <scope>NUCLEOTIDE SEQUENCE</scope>
    <source>
        <strain evidence="10">T20C13</strain>
    </source>
</reference>
<organism evidence="10 11">
    <name type="scientific">Bacillus inaquosorum</name>
    <dbReference type="NCBI Taxonomy" id="483913"/>
    <lineage>
        <taxon>Bacteria</taxon>
        <taxon>Bacillati</taxon>
        <taxon>Bacillota</taxon>
        <taxon>Bacilli</taxon>
        <taxon>Bacillales</taxon>
        <taxon>Bacillaceae</taxon>
        <taxon>Bacillus</taxon>
    </lineage>
</organism>
<evidence type="ECO:0000256" key="6">
    <source>
        <dbReference type="ARBA" id="ARBA00023289"/>
    </source>
</evidence>
<evidence type="ECO:0000256" key="9">
    <source>
        <dbReference type="ARBA" id="ARBA00030321"/>
    </source>
</evidence>